<protein>
    <submittedName>
        <fullName evidence="4">Amidohydrolase</fullName>
    </submittedName>
</protein>
<sequence length="389" mass="42418">MKHEVAWRQLAQQIAGWRAAIHRYPELSHEEYVTTDYIVQQLSAFPQLQISRPAATGAVVRLKGALPGRTIAFRCDIDALPVEEKTALPFASARPGLMHACGHDFHSAMLMGAASVLAEWQPRIKGEIVFIFQRGEEMSPGGAKELIDAGVLSDVEMFFALHVLPALPCGAIALKRGIATANRDTFNIWLHGKGGHSSMPHLTVDPCIAAAEVVQALQTIVAREINPRESAVISVCSLICGDGTTAAIPNDAHICGTNRTFTPEVRAQVKEAMTRIVQAVAQAHRCEGEIVFDRWDYSAIVNDEALCDIAARVAQTLAPEICFRAESDPMFVGEDFSEYQAQAPVCFAWLGVGNGQQEAPLHNSFFNPDERALTLGVKYYLGLAQELVM</sequence>
<dbReference type="Proteomes" id="UP000319523">
    <property type="component" value="Unassembled WGS sequence"/>
</dbReference>
<feature type="domain" description="Peptidase M20 dimerisation" evidence="3">
    <location>
        <begin position="183"/>
        <end position="281"/>
    </location>
</feature>
<keyword evidence="1 4" id="KW-0378">Hydrolase</keyword>
<feature type="binding site" evidence="2">
    <location>
        <position position="137"/>
    </location>
    <ligand>
        <name>Mn(2+)</name>
        <dbReference type="ChEBI" id="CHEBI:29035"/>
        <label>2</label>
    </ligand>
</feature>
<dbReference type="AlphaFoldDB" id="A0A506V697"/>
<reference evidence="4 5" key="1">
    <citation type="submission" date="2019-06" db="EMBL/GenBank/DDBJ databases">
        <authorList>
            <person name="Yang Y."/>
        </authorList>
    </citation>
    <scope>NUCLEOTIDE SEQUENCE [LARGE SCALE GENOMIC DNA]</scope>
    <source>
        <strain evidence="4 5">BIT-26</strain>
    </source>
</reference>
<dbReference type="EMBL" id="VHQI01000008">
    <property type="protein sequence ID" value="TPW41431.1"/>
    <property type="molecule type" value="Genomic_DNA"/>
</dbReference>
<dbReference type="FunFam" id="3.30.70.360:FF:000001">
    <property type="entry name" value="N-acetyldiaminopimelate deacetylase"/>
    <property type="match status" value="1"/>
</dbReference>
<dbReference type="InterPro" id="IPR002933">
    <property type="entry name" value="Peptidase_M20"/>
</dbReference>
<proteinExistence type="predicted"/>
<dbReference type="NCBIfam" id="TIGR01891">
    <property type="entry name" value="amidohydrolases"/>
    <property type="match status" value="1"/>
</dbReference>
<comment type="caution">
    <text evidence="4">The sequence shown here is derived from an EMBL/GenBank/DDBJ whole genome shotgun (WGS) entry which is preliminary data.</text>
</comment>
<keyword evidence="2" id="KW-0464">Manganese</keyword>
<evidence type="ECO:0000313" key="4">
    <source>
        <dbReference type="EMBL" id="TPW41431.1"/>
    </source>
</evidence>
<dbReference type="InterPro" id="IPR017439">
    <property type="entry name" value="Amidohydrolase"/>
</dbReference>
<gene>
    <name evidence="4" type="ORF">FKM52_14375</name>
</gene>
<dbReference type="GO" id="GO:0050118">
    <property type="term" value="F:N-acetyldiaminopimelate deacetylase activity"/>
    <property type="evidence" value="ECO:0007669"/>
    <property type="project" value="UniProtKB-ARBA"/>
</dbReference>
<keyword evidence="2" id="KW-0479">Metal-binding</keyword>
<feature type="binding site" evidence="2">
    <location>
        <position position="103"/>
    </location>
    <ligand>
        <name>Mn(2+)</name>
        <dbReference type="ChEBI" id="CHEBI:29035"/>
        <label>2</label>
    </ligand>
</feature>
<keyword evidence="5" id="KW-1185">Reference proteome</keyword>
<dbReference type="OrthoDB" id="9777385at2"/>
<dbReference type="Gene3D" id="3.40.630.10">
    <property type="entry name" value="Zn peptidases"/>
    <property type="match status" value="1"/>
</dbReference>
<dbReference type="SUPFAM" id="SSF53187">
    <property type="entry name" value="Zn-dependent exopeptidases"/>
    <property type="match status" value="1"/>
</dbReference>
<dbReference type="Gene3D" id="3.30.70.360">
    <property type="match status" value="1"/>
</dbReference>
<dbReference type="Pfam" id="PF01546">
    <property type="entry name" value="Peptidase_M20"/>
    <property type="match status" value="1"/>
</dbReference>
<dbReference type="GO" id="GO:0019877">
    <property type="term" value="P:diaminopimelate biosynthetic process"/>
    <property type="evidence" value="ECO:0007669"/>
    <property type="project" value="UniProtKB-ARBA"/>
</dbReference>
<evidence type="ECO:0000256" key="1">
    <source>
        <dbReference type="ARBA" id="ARBA00022801"/>
    </source>
</evidence>
<feature type="binding site" evidence="2">
    <location>
        <position position="362"/>
    </location>
    <ligand>
        <name>Mn(2+)</name>
        <dbReference type="ChEBI" id="CHEBI:29035"/>
        <label>2</label>
    </ligand>
</feature>
<feature type="binding site" evidence="2">
    <location>
        <position position="101"/>
    </location>
    <ligand>
        <name>Mn(2+)</name>
        <dbReference type="ChEBI" id="CHEBI:29035"/>
        <label>2</label>
    </ligand>
</feature>
<evidence type="ECO:0000256" key="2">
    <source>
        <dbReference type="PIRSR" id="PIRSR005962-1"/>
    </source>
</evidence>
<organism evidence="4 5">
    <name type="scientific">Mixta tenebrionis</name>
    <dbReference type="NCBI Taxonomy" id="2562439"/>
    <lineage>
        <taxon>Bacteria</taxon>
        <taxon>Pseudomonadati</taxon>
        <taxon>Pseudomonadota</taxon>
        <taxon>Gammaproteobacteria</taxon>
        <taxon>Enterobacterales</taxon>
        <taxon>Erwiniaceae</taxon>
        <taxon>Mixta</taxon>
    </lineage>
</organism>
<dbReference type="PANTHER" id="PTHR11014:SF63">
    <property type="entry name" value="METALLOPEPTIDASE, PUTATIVE (AFU_ORTHOLOGUE AFUA_6G09600)-RELATED"/>
    <property type="match status" value="1"/>
</dbReference>
<dbReference type="InterPro" id="IPR011650">
    <property type="entry name" value="Peptidase_M20_dimer"/>
</dbReference>
<accession>A0A506V697</accession>
<dbReference type="RefSeq" id="WP_141176864.1">
    <property type="nucleotide sequence ID" value="NZ_JBHUFX010000005.1"/>
</dbReference>
<name>A0A506V697_9GAMM</name>
<dbReference type="PANTHER" id="PTHR11014">
    <property type="entry name" value="PEPTIDASE M20 FAMILY MEMBER"/>
    <property type="match status" value="1"/>
</dbReference>
<comment type="cofactor">
    <cofactor evidence="2">
        <name>Mn(2+)</name>
        <dbReference type="ChEBI" id="CHEBI:29035"/>
    </cofactor>
    <text evidence="2">The Mn(2+) ion enhances activity.</text>
</comment>
<evidence type="ECO:0000259" key="3">
    <source>
        <dbReference type="Pfam" id="PF07687"/>
    </source>
</evidence>
<dbReference type="GO" id="GO:0046872">
    <property type="term" value="F:metal ion binding"/>
    <property type="evidence" value="ECO:0007669"/>
    <property type="project" value="UniProtKB-KW"/>
</dbReference>
<evidence type="ECO:0000313" key="5">
    <source>
        <dbReference type="Proteomes" id="UP000319523"/>
    </source>
</evidence>
<dbReference type="SUPFAM" id="SSF55031">
    <property type="entry name" value="Bacterial exopeptidase dimerisation domain"/>
    <property type="match status" value="1"/>
</dbReference>
<dbReference type="PIRSF" id="PIRSF005962">
    <property type="entry name" value="Pept_M20D_amidohydro"/>
    <property type="match status" value="1"/>
</dbReference>
<dbReference type="InterPro" id="IPR036264">
    <property type="entry name" value="Bact_exopeptidase_dim_dom"/>
</dbReference>
<feature type="binding site" evidence="2">
    <location>
        <position position="162"/>
    </location>
    <ligand>
        <name>Mn(2+)</name>
        <dbReference type="ChEBI" id="CHEBI:29035"/>
        <label>2</label>
    </ligand>
</feature>
<dbReference type="Pfam" id="PF07687">
    <property type="entry name" value="M20_dimer"/>
    <property type="match status" value="1"/>
</dbReference>